<protein>
    <submittedName>
        <fullName evidence="2">Class I SAM-dependent methyltransferase</fullName>
    </submittedName>
</protein>
<dbReference type="SUPFAM" id="SSF53335">
    <property type="entry name" value="S-adenosyl-L-methionine-dependent methyltransferases"/>
    <property type="match status" value="1"/>
</dbReference>
<keyword evidence="2" id="KW-0489">Methyltransferase</keyword>
<dbReference type="OrthoDB" id="5298787at2"/>
<reference evidence="3" key="1">
    <citation type="submission" date="2018-09" db="EMBL/GenBank/DDBJ databases">
        <authorList>
            <person name="Livingstone P.G."/>
            <person name="Whitworth D.E."/>
        </authorList>
    </citation>
    <scope>NUCLEOTIDE SEQUENCE [LARGE SCALE GENOMIC DNA]</scope>
    <source>
        <strain evidence="3">CA043D</strain>
    </source>
</reference>
<keyword evidence="2" id="KW-0808">Transferase</keyword>
<evidence type="ECO:0000313" key="2">
    <source>
        <dbReference type="EMBL" id="RKG94897.1"/>
    </source>
</evidence>
<dbReference type="RefSeq" id="WP_120607898.1">
    <property type="nucleotide sequence ID" value="NZ_JABFJX010000405.1"/>
</dbReference>
<dbReference type="AlphaFoldDB" id="A0A3A8JGJ0"/>
<evidence type="ECO:0000259" key="1">
    <source>
        <dbReference type="Pfam" id="PF13649"/>
    </source>
</evidence>
<dbReference type="Gene3D" id="3.40.50.150">
    <property type="entry name" value="Vaccinia Virus protein VP39"/>
    <property type="match status" value="1"/>
</dbReference>
<proteinExistence type="predicted"/>
<dbReference type="InterPro" id="IPR029063">
    <property type="entry name" value="SAM-dependent_MTases_sf"/>
</dbReference>
<comment type="caution">
    <text evidence="2">The sequence shown here is derived from an EMBL/GenBank/DDBJ whole genome shotgun (WGS) entry which is preliminary data.</text>
</comment>
<keyword evidence="3" id="KW-1185">Reference proteome</keyword>
<accession>A0A3A8JGJ0</accession>
<dbReference type="Pfam" id="PF13649">
    <property type="entry name" value="Methyltransf_25"/>
    <property type="match status" value="1"/>
</dbReference>
<dbReference type="InterPro" id="IPR041698">
    <property type="entry name" value="Methyltransf_25"/>
</dbReference>
<dbReference type="GO" id="GO:0032259">
    <property type="term" value="P:methylation"/>
    <property type="evidence" value="ECO:0007669"/>
    <property type="project" value="UniProtKB-KW"/>
</dbReference>
<feature type="domain" description="Methyltransferase" evidence="1">
    <location>
        <begin position="35"/>
        <end position="134"/>
    </location>
</feature>
<dbReference type="GO" id="GO:0008168">
    <property type="term" value="F:methyltransferase activity"/>
    <property type="evidence" value="ECO:0007669"/>
    <property type="project" value="UniProtKB-KW"/>
</dbReference>
<sequence length="232" mass="25310">MAGNDARGRTPLSLVGQEPDLVFYTRQASEHGGPVLVLGSANGRVPWALAGHGFTTVGVDPSEAMIRSAEERRASESPDVSGRTRLIAADPRALRLPEQFPLVLAPQHALGLMSGRDDLEAFLATVRHHLAPGGTFIYDVLNAPREPVLPRDDDEPGAAVEPRRPLFALHLRERRPAGGQSPIRRLKLRHFLPEELETALSASGLTLRERFGRFDSKPFDLEDLRQIGVAGT</sequence>
<organism evidence="2 3">
    <name type="scientific">Corallococcus carmarthensis</name>
    <dbReference type="NCBI Taxonomy" id="2316728"/>
    <lineage>
        <taxon>Bacteria</taxon>
        <taxon>Pseudomonadati</taxon>
        <taxon>Myxococcota</taxon>
        <taxon>Myxococcia</taxon>
        <taxon>Myxococcales</taxon>
        <taxon>Cystobacterineae</taxon>
        <taxon>Myxococcaceae</taxon>
        <taxon>Corallococcus</taxon>
    </lineage>
</organism>
<name>A0A3A8JGJ0_9BACT</name>
<dbReference type="CDD" id="cd02440">
    <property type="entry name" value="AdoMet_MTases"/>
    <property type="match status" value="1"/>
</dbReference>
<dbReference type="Proteomes" id="UP000268313">
    <property type="component" value="Unassembled WGS sequence"/>
</dbReference>
<gene>
    <name evidence="2" type="ORF">D7X32_40715</name>
</gene>
<evidence type="ECO:0000313" key="3">
    <source>
        <dbReference type="Proteomes" id="UP000268313"/>
    </source>
</evidence>
<dbReference type="EMBL" id="RAWE01000297">
    <property type="protein sequence ID" value="RKG94897.1"/>
    <property type="molecule type" value="Genomic_DNA"/>
</dbReference>